<evidence type="ECO:0000259" key="4">
    <source>
        <dbReference type="PROSITE" id="PS50043"/>
    </source>
</evidence>
<gene>
    <name evidence="6" type="ORF">EHW97_14145</name>
</gene>
<dbReference type="EMBL" id="RQJX01000024">
    <property type="protein sequence ID" value="RQN02194.1"/>
    <property type="molecule type" value="Genomic_DNA"/>
</dbReference>
<keyword evidence="1 3" id="KW-0597">Phosphoprotein</keyword>
<dbReference type="InterPro" id="IPR016032">
    <property type="entry name" value="Sig_transdc_resp-reg_C-effctor"/>
</dbReference>
<proteinExistence type="predicted"/>
<dbReference type="InterPro" id="IPR000792">
    <property type="entry name" value="Tscrpt_reg_LuxR_C"/>
</dbReference>
<evidence type="ECO:0000259" key="5">
    <source>
        <dbReference type="PROSITE" id="PS50110"/>
    </source>
</evidence>
<protein>
    <submittedName>
        <fullName evidence="6">DNA-binding response regulator</fullName>
    </submittedName>
</protein>
<dbReference type="Pfam" id="PF00196">
    <property type="entry name" value="GerE"/>
    <property type="match status" value="1"/>
</dbReference>
<dbReference type="PROSITE" id="PS00622">
    <property type="entry name" value="HTH_LUXR_1"/>
    <property type="match status" value="1"/>
</dbReference>
<reference evidence="6 7" key="1">
    <citation type="submission" date="2018-11" db="EMBL/GenBank/DDBJ databases">
        <authorList>
            <person name="Li F."/>
        </authorList>
    </citation>
    <scope>NUCLEOTIDE SEQUENCE [LARGE SCALE GENOMIC DNA]</scope>
    <source>
        <strain evidence="6 7">YS17T</strain>
    </source>
</reference>
<accession>A0A3N6XWX3</accession>
<evidence type="ECO:0000313" key="6">
    <source>
        <dbReference type="EMBL" id="RQN02194.1"/>
    </source>
</evidence>
<dbReference type="Gene3D" id="3.40.50.2300">
    <property type="match status" value="1"/>
</dbReference>
<dbReference type="Pfam" id="PF00072">
    <property type="entry name" value="Response_reg"/>
    <property type="match status" value="1"/>
</dbReference>
<dbReference type="GO" id="GO:0003677">
    <property type="term" value="F:DNA binding"/>
    <property type="evidence" value="ECO:0007669"/>
    <property type="project" value="UniProtKB-KW"/>
</dbReference>
<dbReference type="InterPro" id="IPR058245">
    <property type="entry name" value="NreC/VraR/RcsB-like_REC"/>
</dbReference>
<dbReference type="SMART" id="SM00448">
    <property type="entry name" value="REC"/>
    <property type="match status" value="1"/>
</dbReference>
<dbReference type="PROSITE" id="PS50110">
    <property type="entry name" value="RESPONSE_REGULATORY"/>
    <property type="match status" value="1"/>
</dbReference>
<comment type="caution">
    <text evidence="6">The sequence shown here is derived from an EMBL/GenBank/DDBJ whole genome shotgun (WGS) entry which is preliminary data.</text>
</comment>
<sequence>MEGPPGADPRFLGGISGIIRTVTSRSDAIRLLLVDDQELFRRGVTMVLGADSDFEIEDVDDGDAALERIAEEPFDVVLLDIRMPGRGGVETCAAIKEIAPSTGIIMLTASDEEVDLYESIKAGASGYLLKDGSTYDQVGEAVRLVAAGQSLISPSMATKLLDEFVQMSRGAAPATTLTQRELQVLRLVAHGKSNRDIAQELYISENTVKNHIRNILEKLQMKSRMEAAMFAVRSKLIDDIP</sequence>
<dbReference type="AlphaFoldDB" id="A0A3N6XWX3"/>
<dbReference type="GO" id="GO:0000160">
    <property type="term" value="P:phosphorelay signal transduction system"/>
    <property type="evidence" value="ECO:0007669"/>
    <property type="project" value="InterPro"/>
</dbReference>
<evidence type="ECO:0000256" key="3">
    <source>
        <dbReference type="PROSITE-ProRule" id="PRU00169"/>
    </source>
</evidence>
<dbReference type="InterPro" id="IPR001789">
    <property type="entry name" value="Sig_transdc_resp-reg_receiver"/>
</dbReference>
<feature type="domain" description="HTH luxR-type" evidence="4">
    <location>
        <begin position="170"/>
        <end position="235"/>
    </location>
</feature>
<name>A0A3N6XWX3_9ACTN</name>
<dbReference type="Proteomes" id="UP000275225">
    <property type="component" value="Unassembled WGS sequence"/>
</dbReference>
<dbReference type="SMART" id="SM00421">
    <property type="entry name" value="HTH_LUXR"/>
    <property type="match status" value="1"/>
</dbReference>
<dbReference type="PANTHER" id="PTHR43214">
    <property type="entry name" value="TWO-COMPONENT RESPONSE REGULATOR"/>
    <property type="match status" value="1"/>
</dbReference>
<dbReference type="GO" id="GO:0006355">
    <property type="term" value="P:regulation of DNA-templated transcription"/>
    <property type="evidence" value="ECO:0007669"/>
    <property type="project" value="InterPro"/>
</dbReference>
<evidence type="ECO:0000256" key="2">
    <source>
        <dbReference type="ARBA" id="ARBA00023125"/>
    </source>
</evidence>
<dbReference type="CDD" id="cd17535">
    <property type="entry name" value="REC_NarL-like"/>
    <property type="match status" value="1"/>
</dbReference>
<dbReference type="InterPro" id="IPR039420">
    <property type="entry name" value="WalR-like"/>
</dbReference>
<feature type="domain" description="Response regulatory" evidence="5">
    <location>
        <begin position="30"/>
        <end position="145"/>
    </location>
</feature>
<dbReference type="SUPFAM" id="SSF46894">
    <property type="entry name" value="C-terminal effector domain of the bipartite response regulators"/>
    <property type="match status" value="1"/>
</dbReference>
<organism evidence="6 7">
    <name type="scientific">Aeromicrobium camelliae</name>
    <dbReference type="NCBI Taxonomy" id="1538144"/>
    <lineage>
        <taxon>Bacteria</taxon>
        <taxon>Bacillati</taxon>
        <taxon>Actinomycetota</taxon>
        <taxon>Actinomycetes</taxon>
        <taxon>Propionibacteriales</taxon>
        <taxon>Nocardioidaceae</taxon>
        <taxon>Aeromicrobium</taxon>
    </lineage>
</organism>
<dbReference type="SUPFAM" id="SSF52172">
    <property type="entry name" value="CheY-like"/>
    <property type="match status" value="1"/>
</dbReference>
<dbReference type="InterPro" id="IPR011006">
    <property type="entry name" value="CheY-like_superfamily"/>
</dbReference>
<dbReference type="OrthoDB" id="9808843at2"/>
<feature type="modified residue" description="4-aspartylphosphate" evidence="3">
    <location>
        <position position="80"/>
    </location>
</feature>
<keyword evidence="2 6" id="KW-0238">DNA-binding</keyword>
<dbReference type="CDD" id="cd06170">
    <property type="entry name" value="LuxR_C_like"/>
    <property type="match status" value="1"/>
</dbReference>
<dbReference type="PRINTS" id="PR00038">
    <property type="entry name" value="HTHLUXR"/>
</dbReference>
<keyword evidence="7" id="KW-1185">Reference proteome</keyword>
<evidence type="ECO:0000313" key="7">
    <source>
        <dbReference type="Proteomes" id="UP000275225"/>
    </source>
</evidence>
<evidence type="ECO:0000256" key="1">
    <source>
        <dbReference type="ARBA" id="ARBA00022553"/>
    </source>
</evidence>
<dbReference type="PROSITE" id="PS50043">
    <property type="entry name" value="HTH_LUXR_2"/>
    <property type="match status" value="1"/>
</dbReference>
<dbReference type="PANTHER" id="PTHR43214:SF37">
    <property type="entry name" value="TRANSCRIPTIONAL REGULATORY PROTEIN YDFI"/>
    <property type="match status" value="1"/>
</dbReference>